<name>A0A642UPI3_DIURU</name>
<evidence type="ECO:0000256" key="4">
    <source>
        <dbReference type="SAM" id="MobiDB-lite"/>
    </source>
</evidence>
<feature type="region of interest" description="Disordered" evidence="4">
    <location>
        <begin position="499"/>
        <end position="541"/>
    </location>
</feature>
<dbReference type="InterPro" id="IPR005152">
    <property type="entry name" value="Lipase_secreted"/>
</dbReference>
<dbReference type="Gene3D" id="1.10.260.130">
    <property type="match status" value="1"/>
</dbReference>
<protein>
    <recommendedName>
        <fullName evidence="8">Triacylglycerol lipase</fullName>
    </recommendedName>
</protein>
<dbReference type="Gene3D" id="3.40.50.1820">
    <property type="entry name" value="alpha/beta hydrolase"/>
    <property type="match status" value="1"/>
</dbReference>
<evidence type="ECO:0000256" key="3">
    <source>
        <dbReference type="ARBA" id="ARBA00023369"/>
    </source>
</evidence>
<dbReference type="SUPFAM" id="SSF53474">
    <property type="entry name" value="alpha/beta-Hydrolases"/>
    <property type="match status" value="1"/>
</dbReference>
<keyword evidence="1 5" id="KW-0732">Signal</keyword>
<keyword evidence="7" id="KW-1185">Reference proteome</keyword>
<dbReference type="GeneID" id="54781321"/>
<evidence type="ECO:0000256" key="2">
    <source>
        <dbReference type="ARBA" id="ARBA00023180"/>
    </source>
</evidence>
<evidence type="ECO:0000313" key="7">
    <source>
        <dbReference type="Proteomes" id="UP000449547"/>
    </source>
</evidence>
<organism evidence="6 7">
    <name type="scientific">Diutina rugosa</name>
    <name type="common">Yeast</name>
    <name type="synonym">Candida rugosa</name>
    <dbReference type="NCBI Taxonomy" id="5481"/>
    <lineage>
        <taxon>Eukaryota</taxon>
        <taxon>Fungi</taxon>
        <taxon>Dikarya</taxon>
        <taxon>Ascomycota</taxon>
        <taxon>Saccharomycotina</taxon>
        <taxon>Pichiomycetes</taxon>
        <taxon>Debaryomycetaceae</taxon>
        <taxon>Diutina</taxon>
    </lineage>
</organism>
<evidence type="ECO:0000313" key="6">
    <source>
        <dbReference type="EMBL" id="KAA8902774.1"/>
    </source>
</evidence>
<keyword evidence="2" id="KW-0325">Glycoprotein</keyword>
<comment type="caution">
    <text evidence="6">The sequence shown here is derived from an EMBL/GenBank/DDBJ whole genome shotgun (WGS) entry which is preliminary data.</text>
</comment>
<dbReference type="Pfam" id="PF03583">
    <property type="entry name" value="LIP"/>
    <property type="match status" value="1"/>
</dbReference>
<feature type="chain" id="PRO_5024964751" description="Triacylglycerol lipase" evidence="5">
    <location>
        <begin position="17"/>
        <end position="991"/>
    </location>
</feature>
<dbReference type="RefSeq" id="XP_034012522.1">
    <property type="nucleotide sequence ID" value="XM_034155347.1"/>
</dbReference>
<accession>A0A642UPI3</accession>
<comment type="catalytic activity">
    <reaction evidence="3">
        <text>a triacylglycerol + H2O = a diacylglycerol + a fatty acid + H(+)</text>
        <dbReference type="Rhea" id="RHEA:12044"/>
        <dbReference type="ChEBI" id="CHEBI:15377"/>
        <dbReference type="ChEBI" id="CHEBI:15378"/>
        <dbReference type="ChEBI" id="CHEBI:17855"/>
        <dbReference type="ChEBI" id="CHEBI:18035"/>
        <dbReference type="ChEBI" id="CHEBI:28868"/>
        <dbReference type="EC" id="3.1.1.3"/>
    </reaction>
    <physiologicalReaction direction="left-to-right" evidence="3">
        <dbReference type="Rhea" id="RHEA:12045"/>
    </physiologicalReaction>
</comment>
<feature type="region of interest" description="Disordered" evidence="4">
    <location>
        <begin position="808"/>
        <end position="838"/>
    </location>
</feature>
<sequence length="991" mass="109510">MKSMLVVFWMIAAAMAALVGPLPPTEDPFYQLPPGFEQAKPGDILKSRPTPAPIRSVLLPAKVKSATQYLVRSTDQHGNPTAFVTTLIKPFNGDSSKLVSFQTATDSSDPNCAPSYSILAGADITTIETQVEFLQVQLLLDKGYNVVWPDFQGPTSAYIMAKMGAYATLDSIRAVLNQTSGSGIDADARTVLWGYSGGSQPSSWASALLEEYAPDLKDIVVGATFGGTVADIKAVAKKIDGTVYAGFLVQAVAGIIKTYPEVSDLFNQELSTQKVTFLDQAYNLCMIPTLVVYGLQRVFSAPFQWAKDGWAVFDNPLVKTAVDENTLANSVNPQIPQIPIFMYHGTNDDVIPFAENSERIYNSWCPQGANIDFAVDLTGIHVTTAVTSLPAAYKFIDDRLHNRPFQTGCRRRDWLSNALIPGTDPTIIPLVVSTLSSWLGVPIGPLLDNPGSADSQTIIQKLGGLAGAPNPTSCSKDKPKCEYCTAQGKECVYEDTPAPATNRKVKKPPRKPRARAKGRSVIKLTSPPQHEPQTPPDDDVESINFDNIPTVLEDASWLSQMVPLSPLASTKGDVNDNVRRLLLVEEALVSLDQLSPRAPDVVHSPLNNFMLSLNSVQRHLDVSSLEVRLLHFFNVWSQKTLFQSRDKIQVELWTRILPSLFNSRELVRKAVCAFSAIALLAQSHPGFLLDDHYAASDSAKKLFQFGMDSFGKLVEYILLGLARINSDEEVSIEELQALFLGQTMMFATLACSSRKSLPAVDFETRNDVLSIARGLSATLHRCSSKMCHGVLGDIVDIVKATEISANTPLPSELGEESPLMSVPLSSPTSSPLTASAATPTEYPISEHVMRELEKAGYDDATTATLRQALRVFNFCIRQSIEYTSPVPFCRFLALCDDSLRELIYAKQPLALAFMAIVSAIYLMTRNWFHRKLNIWVDYLEWYRWYQPVPYPWEIAMYRVVLDYEYTIEDYDDCITFDFNKKYDEIFGTSHS</sequence>
<dbReference type="OrthoDB" id="2373480at2759"/>
<reference evidence="6 7" key="1">
    <citation type="submission" date="2019-07" db="EMBL/GenBank/DDBJ databases">
        <title>Genome assembly of two rare yeast pathogens: Diutina rugosa and Trichomonascus ciferrii.</title>
        <authorList>
            <person name="Mixao V."/>
            <person name="Saus E."/>
            <person name="Hansen A."/>
            <person name="Lass-Flor C."/>
            <person name="Gabaldon T."/>
        </authorList>
    </citation>
    <scope>NUCLEOTIDE SEQUENCE [LARGE SCALE GENOMIC DNA]</scope>
    <source>
        <strain evidence="6 7">CBS 613</strain>
    </source>
</reference>
<dbReference type="GO" id="GO:0016042">
    <property type="term" value="P:lipid catabolic process"/>
    <property type="evidence" value="ECO:0007669"/>
    <property type="project" value="InterPro"/>
</dbReference>
<dbReference type="VEuPathDB" id="FungiDB:DIURU_002670"/>
<evidence type="ECO:0000256" key="5">
    <source>
        <dbReference type="SAM" id="SignalP"/>
    </source>
</evidence>
<feature type="signal peptide" evidence="5">
    <location>
        <begin position="1"/>
        <end position="16"/>
    </location>
</feature>
<dbReference type="GO" id="GO:0004806">
    <property type="term" value="F:triacylglycerol lipase activity"/>
    <property type="evidence" value="ECO:0007669"/>
    <property type="project" value="UniProtKB-EC"/>
</dbReference>
<feature type="compositionally biased region" description="Low complexity" evidence="4">
    <location>
        <begin position="817"/>
        <end position="838"/>
    </location>
</feature>
<evidence type="ECO:0008006" key="8">
    <source>
        <dbReference type="Google" id="ProtNLM"/>
    </source>
</evidence>
<dbReference type="AlphaFoldDB" id="A0A642UPI3"/>
<dbReference type="InterPro" id="IPR029058">
    <property type="entry name" value="AB_hydrolase_fold"/>
</dbReference>
<dbReference type="EMBL" id="SWFT01000082">
    <property type="protein sequence ID" value="KAA8902774.1"/>
    <property type="molecule type" value="Genomic_DNA"/>
</dbReference>
<dbReference type="PANTHER" id="PTHR34853">
    <property type="match status" value="1"/>
</dbReference>
<feature type="compositionally biased region" description="Basic residues" evidence="4">
    <location>
        <begin position="503"/>
        <end position="520"/>
    </location>
</feature>
<evidence type="ECO:0000256" key="1">
    <source>
        <dbReference type="ARBA" id="ARBA00022729"/>
    </source>
</evidence>
<dbReference type="Proteomes" id="UP000449547">
    <property type="component" value="Unassembled WGS sequence"/>
</dbReference>
<gene>
    <name evidence="6" type="ORF">DIURU_002670</name>
</gene>
<dbReference type="PANTHER" id="PTHR34853:SF1">
    <property type="entry name" value="LIPASE 5"/>
    <property type="match status" value="1"/>
</dbReference>
<proteinExistence type="predicted"/>